<dbReference type="Proteomes" id="UP001239909">
    <property type="component" value="Unassembled WGS sequence"/>
</dbReference>
<dbReference type="InterPro" id="IPR029044">
    <property type="entry name" value="Nucleotide-diphossugar_trans"/>
</dbReference>
<dbReference type="EMBL" id="BSYI01000082">
    <property type="protein sequence ID" value="GMG85608.1"/>
    <property type="molecule type" value="Genomic_DNA"/>
</dbReference>
<organism evidence="2 3">
    <name type="scientific">Paralimibaculum aggregatum</name>
    <dbReference type="NCBI Taxonomy" id="3036245"/>
    <lineage>
        <taxon>Bacteria</taxon>
        <taxon>Pseudomonadati</taxon>
        <taxon>Pseudomonadota</taxon>
        <taxon>Alphaproteobacteria</taxon>
        <taxon>Rhodobacterales</taxon>
        <taxon>Paracoccaceae</taxon>
        <taxon>Paralimibaculum</taxon>
    </lineage>
</organism>
<comment type="caution">
    <text evidence="2">The sequence shown here is derived from an EMBL/GenBank/DDBJ whole genome shotgun (WGS) entry which is preliminary data.</text>
</comment>
<gene>
    <name evidence="2" type="ORF">LNKW23_48310</name>
</gene>
<reference evidence="2 3" key="1">
    <citation type="submission" date="2023-04" db="EMBL/GenBank/DDBJ databases">
        <title>Marinoamorphus aggregata gen. nov., sp. Nov., isolate from tissue of brittle star Ophioplocus japonicus.</title>
        <authorList>
            <person name="Kawano K."/>
            <person name="Sawayama S."/>
            <person name="Nakagawa S."/>
        </authorList>
    </citation>
    <scope>NUCLEOTIDE SEQUENCE [LARGE SCALE GENOMIC DNA]</scope>
    <source>
        <strain evidence="2 3">NKW23</strain>
    </source>
</reference>
<name>A0ABQ6LU29_9RHOB</name>
<dbReference type="PANTHER" id="PTHR22916:SF3">
    <property type="entry name" value="UDP-GLCNAC:BETAGAL BETA-1,3-N-ACETYLGLUCOSAMINYLTRANSFERASE-LIKE PROTEIN 1"/>
    <property type="match status" value="1"/>
</dbReference>
<dbReference type="Pfam" id="PF00535">
    <property type="entry name" value="Glycos_transf_2"/>
    <property type="match status" value="1"/>
</dbReference>
<dbReference type="InterPro" id="IPR001173">
    <property type="entry name" value="Glyco_trans_2-like"/>
</dbReference>
<dbReference type="Gene3D" id="3.90.550.10">
    <property type="entry name" value="Spore Coat Polysaccharide Biosynthesis Protein SpsA, Chain A"/>
    <property type="match status" value="1"/>
</dbReference>
<evidence type="ECO:0000313" key="2">
    <source>
        <dbReference type="EMBL" id="GMG85608.1"/>
    </source>
</evidence>
<feature type="domain" description="Glycosyltransferase 2-like" evidence="1">
    <location>
        <begin position="9"/>
        <end position="173"/>
    </location>
</feature>
<evidence type="ECO:0000313" key="3">
    <source>
        <dbReference type="Proteomes" id="UP001239909"/>
    </source>
</evidence>
<evidence type="ECO:0000259" key="1">
    <source>
        <dbReference type="Pfam" id="PF00535"/>
    </source>
</evidence>
<proteinExistence type="predicted"/>
<keyword evidence="3" id="KW-1185">Reference proteome</keyword>
<sequence>MIDGEPRVCVGISTFNHERHIARAIESVLAQKTDFPVGLVVHDDCSTDGTAEIVRGYAKAHPDRVSAILQEENQFSQGRRILPILMAAMQGTYFALLDGDDWWSHPGKLQAQTDLLDADPGCVLCQTLTAYVDERTGRAVQVFPPPPYRRQTLECRDLVHGNFIKTSAVMIRSSAIPELPPEIHELKFGDYPIFAMIARSGQIGIVPEVMTAYRIHGGNLWVGRRVSARREATREVLRFLARHLGQELGAEFAEAAEARSARKRPPLPVVVDEAWHLLVTRLRVALSLPPR</sequence>
<dbReference type="RefSeq" id="WP_285675020.1">
    <property type="nucleotide sequence ID" value="NZ_BSYI01000082.1"/>
</dbReference>
<accession>A0ABQ6LU29</accession>
<dbReference type="SUPFAM" id="SSF53448">
    <property type="entry name" value="Nucleotide-diphospho-sugar transferases"/>
    <property type="match status" value="1"/>
</dbReference>
<protein>
    <recommendedName>
        <fullName evidence="1">Glycosyltransferase 2-like domain-containing protein</fullName>
    </recommendedName>
</protein>
<dbReference type="PANTHER" id="PTHR22916">
    <property type="entry name" value="GLYCOSYLTRANSFERASE"/>
    <property type="match status" value="1"/>
</dbReference>